<evidence type="ECO:0008006" key="11">
    <source>
        <dbReference type="Google" id="ProtNLM"/>
    </source>
</evidence>
<keyword evidence="5 8" id="KW-1133">Transmembrane helix</keyword>
<evidence type="ECO:0000256" key="3">
    <source>
        <dbReference type="ARBA" id="ARBA00022679"/>
    </source>
</evidence>
<dbReference type="GO" id="GO:0012505">
    <property type="term" value="C:endomembrane system"/>
    <property type="evidence" value="ECO:0007669"/>
    <property type="project" value="UniProtKB-SubCell"/>
</dbReference>
<dbReference type="InterPro" id="IPR029044">
    <property type="entry name" value="Nucleotide-diphossugar_trans"/>
</dbReference>
<keyword evidence="7" id="KW-0961">Cell wall biogenesis/degradation</keyword>
<dbReference type="PANTHER" id="PTHR13301">
    <property type="entry name" value="X-BOX TRANSCRIPTION FACTOR-RELATED"/>
    <property type="match status" value="1"/>
</dbReference>
<protein>
    <recommendedName>
        <fullName evidence="11">Cellulose synthase-like protein D1</fullName>
    </recommendedName>
</protein>
<evidence type="ECO:0000313" key="9">
    <source>
        <dbReference type="EMBL" id="PKI47799.1"/>
    </source>
</evidence>
<evidence type="ECO:0000256" key="7">
    <source>
        <dbReference type="ARBA" id="ARBA00023316"/>
    </source>
</evidence>
<keyword evidence="6 8" id="KW-0472">Membrane</keyword>
<dbReference type="InterPro" id="IPR005150">
    <property type="entry name" value="Cellulose_synth"/>
</dbReference>
<dbReference type="Gene3D" id="3.90.550.10">
    <property type="entry name" value="Spore Coat Polysaccharide Biosynthesis Protein SpsA, Chain A"/>
    <property type="match status" value="1"/>
</dbReference>
<comment type="subcellular location">
    <subcellularLocation>
        <location evidence="1">Endomembrane system</location>
        <topology evidence="1">Multi-pass membrane protein</topology>
    </subcellularLocation>
</comment>
<reference evidence="9 10" key="1">
    <citation type="submission" date="2017-11" db="EMBL/GenBank/DDBJ databases">
        <title>De-novo sequencing of pomegranate (Punica granatum L.) genome.</title>
        <authorList>
            <person name="Akparov Z."/>
            <person name="Amiraslanov A."/>
            <person name="Hajiyeva S."/>
            <person name="Abbasov M."/>
            <person name="Kaur K."/>
            <person name="Hamwieh A."/>
            <person name="Solovyev V."/>
            <person name="Salamov A."/>
            <person name="Braich B."/>
            <person name="Kosarev P."/>
            <person name="Mahmoud A."/>
            <person name="Hajiyev E."/>
            <person name="Babayeva S."/>
            <person name="Izzatullayeva V."/>
            <person name="Mammadov A."/>
            <person name="Mammadov A."/>
            <person name="Sharifova S."/>
            <person name="Ojaghi J."/>
            <person name="Eynullazada K."/>
            <person name="Bayramov B."/>
            <person name="Abdulazimova A."/>
            <person name="Shahmuradov I."/>
        </authorList>
    </citation>
    <scope>NUCLEOTIDE SEQUENCE [LARGE SCALE GENOMIC DNA]</scope>
    <source>
        <strain evidence="10">cv. AG2017</strain>
        <tissue evidence="9">Leaf</tissue>
    </source>
</reference>
<evidence type="ECO:0000256" key="2">
    <source>
        <dbReference type="ARBA" id="ARBA00022676"/>
    </source>
</evidence>
<dbReference type="GO" id="GO:0030244">
    <property type="term" value="P:cellulose biosynthetic process"/>
    <property type="evidence" value="ECO:0007669"/>
    <property type="project" value="InterPro"/>
</dbReference>
<proteinExistence type="predicted"/>
<evidence type="ECO:0000313" key="10">
    <source>
        <dbReference type="Proteomes" id="UP000233551"/>
    </source>
</evidence>
<dbReference type="STRING" id="22663.A0A2I0IUY2"/>
<feature type="transmembrane region" description="Helical" evidence="8">
    <location>
        <begin position="454"/>
        <end position="474"/>
    </location>
</feature>
<keyword evidence="3" id="KW-0808">Transferase</keyword>
<feature type="transmembrane region" description="Helical" evidence="8">
    <location>
        <begin position="391"/>
        <end position="418"/>
    </location>
</feature>
<feature type="transmembrane region" description="Helical" evidence="8">
    <location>
        <begin position="263"/>
        <end position="288"/>
    </location>
</feature>
<dbReference type="Pfam" id="PF03552">
    <property type="entry name" value="Cellulose_synt"/>
    <property type="match status" value="2"/>
</dbReference>
<dbReference type="AlphaFoldDB" id="A0A2I0IUY2"/>
<dbReference type="GO" id="GO:0071555">
    <property type="term" value="P:cell wall organization"/>
    <property type="evidence" value="ECO:0007669"/>
    <property type="project" value="UniProtKB-KW"/>
</dbReference>
<feature type="transmembrane region" description="Helical" evidence="8">
    <location>
        <begin position="300"/>
        <end position="319"/>
    </location>
</feature>
<keyword evidence="2" id="KW-0328">Glycosyltransferase</keyword>
<organism evidence="9 10">
    <name type="scientific">Punica granatum</name>
    <name type="common">Pomegranate</name>
    <dbReference type="NCBI Taxonomy" id="22663"/>
    <lineage>
        <taxon>Eukaryota</taxon>
        <taxon>Viridiplantae</taxon>
        <taxon>Streptophyta</taxon>
        <taxon>Embryophyta</taxon>
        <taxon>Tracheophyta</taxon>
        <taxon>Spermatophyta</taxon>
        <taxon>Magnoliopsida</taxon>
        <taxon>eudicotyledons</taxon>
        <taxon>Gunneridae</taxon>
        <taxon>Pentapetalae</taxon>
        <taxon>rosids</taxon>
        <taxon>malvids</taxon>
        <taxon>Myrtales</taxon>
        <taxon>Lythraceae</taxon>
        <taxon>Punica</taxon>
    </lineage>
</organism>
<comment type="caution">
    <text evidence="9">The sequence shown here is derived from an EMBL/GenBank/DDBJ whole genome shotgun (WGS) entry which is preliminary data.</text>
</comment>
<feature type="transmembrane region" description="Helical" evidence="8">
    <location>
        <begin position="424"/>
        <end position="442"/>
    </location>
</feature>
<evidence type="ECO:0000256" key="8">
    <source>
        <dbReference type="SAM" id="Phobius"/>
    </source>
</evidence>
<dbReference type="GO" id="GO:0016020">
    <property type="term" value="C:membrane"/>
    <property type="evidence" value="ECO:0007669"/>
    <property type="project" value="InterPro"/>
</dbReference>
<keyword evidence="4 8" id="KW-0812">Transmembrane</keyword>
<evidence type="ECO:0000256" key="1">
    <source>
        <dbReference type="ARBA" id="ARBA00004127"/>
    </source>
</evidence>
<gene>
    <name evidence="9" type="ORF">CRG98_031760</name>
</gene>
<sequence length="490" mass="55060">MCFMMDRGGDRICYIQFPQRFEGIDPSDRYANHNTVFFDGNMRALDGLQGPVYVGTGCMFRRYALYGFLPPRANDYKGMFGLKKTPSKAVHVLEDEDSDQQPLTDHPDLNMPRKFGNSTMFTDSIPIAEFQGRPLADHISVKNGRPPGALLVPRSPLDAPTVAEAVAVISCWYEDNTEWGDRIGWIYGSVTEDVVTGYRMHNRGWRSVYCITKRDAFRGSAPINLTDRLHQVLRWATGSVEIFFSKNNALFGTRRLKFLQRVAYLNVGIYPFTSIFLVVYCFLPALSLFSGQFIVQGLDVAFLLYLLIITITLTLISLLEVKWSGIGLEEWWRNEQFWVIGGTSAHLVAVIQGLLKVIAGIEISFKLTSKSAGEDVDDIYADLYVVKWTSLFIMPLTIIIINVVAVVIGFSRTIYSVIPQWSKLFGGLFFSFWVLVHMYPFIKGLLGRRGRVPTIVYVWSGLISITVSLLWISINPPDASTSASGGNVSI</sequence>
<name>A0A2I0IUY2_PUNGR</name>
<evidence type="ECO:0000256" key="6">
    <source>
        <dbReference type="ARBA" id="ARBA00023136"/>
    </source>
</evidence>
<accession>A0A2I0IUY2</accession>
<dbReference type="EMBL" id="PGOL01002454">
    <property type="protein sequence ID" value="PKI47799.1"/>
    <property type="molecule type" value="Genomic_DNA"/>
</dbReference>
<evidence type="ECO:0000256" key="5">
    <source>
        <dbReference type="ARBA" id="ARBA00022989"/>
    </source>
</evidence>
<evidence type="ECO:0000256" key="4">
    <source>
        <dbReference type="ARBA" id="ARBA00022692"/>
    </source>
</evidence>
<dbReference type="GO" id="GO:0016760">
    <property type="term" value="F:cellulose synthase (UDP-forming) activity"/>
    <property type="evidence" value="ECO:0007669"/>
    <property type="project" value="InterPro"/>
</dbReference>
<keyword evidence="10" id="KW-1185">Reference proteome</keyword>
<dbReference type="Proteomes" id="UP000233551">
    <property type="component" value="Unassembled WGS sequence"/>
</dbReference>